<sequence length="241" mass="27497">MLKKAIFLFDYTGIMAAPWLAGGYECWLFDGQHKPGVHRDPVNPRLVRVGMWFEAFKRGQATEIARMVGVGVVFVASFAECTDLTCTGARWWSEKRAADPEFQEKAADLAMLAHRVARRCWWVNGFSRPSVAWMLENPAISRLNTMWRRPDHKFHPNEYGGYLPEDDKHPLYPEVYPPRDGYNKLTGIWCGGSFVMPERRPVEGVKHNPGWKHCGGKSLRTKNIRSATPRGFAQAVFEANK</sequence>
<comment type="caution">
    <text evidence="1">The sequence shown here is derived from an EMBL/GenBank/DDBJ whole genome shotgun (WGS) entry which is preliminary data.</text>
</comment>
<reference evidence="1" key="1">
    <citation type="journal article" date="2018" name="Genome Biol.">
        <title>SKESA: strategic k-mer extension for scrupulous assemblies.</title>
        <authorList>
            <person name="Souvorov A."/>
            <person name="Agarwala R."/>
            <person name="Lipman D.J."/>
        </authorList>
    </citation>
    <scope>NUCLEOTIDE SEQUENCE</scope>
    <source>
        <strain evidence="1">MA.1090600297</strain>
    </source>
</reference>
<dbReference type="EMBL" id="DAAYBQ010000017">
    <property type="protein sequence ID" value="HAG3504790.1"/>
    <property type="molecule type" value="Genomic_DNA"/>
</dbReference>
<keyword evidence="1" id="KW-0489">Methyltransferase</keyword>
<dbReference type="AlphaFoldDB" id="A0A762BW39"/>
<organism evidence="1">
    <name type="scientific">Salmonella enterica</name>
    <name type="common">Salmonella choleraesuis</name>
    <dbReference type="NCBI Taxonomy" id="28901"/>
    <lineage>
        <taxon>Bacteria</taxon>
        <taxon>Pseudomonadati</taxon>
        <taxon>Pseudomonadota</taxon>
        <taxon>Gammaproteobacteria</taxon>
        <taxon>Enterobacterales</taxon>
        <taxon>Enterobacteriaceae</taxon>
        <taxon>Salmonella</taxon>
    </lineage>
</organism>
<accession>A0A762BW39</accession>
<gene>
    <name evidence="1" type="ORF">G8Z56_003701</name>
</gene>
<proteinExistence type="predicted"/>
<evidence type="ECO:0000313" key="1">
    <source>
        <dbReference type="EMBL" id="HAG3504790.1"/>
    </source>
</evidence>
<name>A0A762BW39_SALER</name>
<protein>
    <submittedName>
        <fullName evidence="1">Dcm methylase</fullName>
    </submittedName>
</protein>
<dbReference type="RefSeq" id="WP_183059405.1">
    <property type="nucleotide sequence ID" value="NZ_CAIZAL010000066.1"/>
</dbReference>
<keyword evidence="1" id="KW-0808">Transferase</keyword>
<dbReference type="GO" id="GO:0032259">
    <property type="term" value="P:methylation"/>
    <property type="evidence" value="ECO:0007669"/>
    <property type="project" value="UniProtKB-KW"/>
</dbReference>
<reference evidence="1" key="2">
    <citation type="submission" date="2020-02" db="EMBL/GenBank/DDBJ databases">
        <authorList>
            <consortium name="NCBI Pathogen Detection Project"/>
        </authorList>
    </citation>
    <scope>NUCLEOTIDE SEQUENCE</scope>
    <source>
        <strain evidence="1">MA.1090600297</strain>
    </source>
</reference>
<dbReference type="GO" id="GO:0008168">
    <property type="term" value="F:methyltransferase activity"/>
    <property type="evidence" value="ECO:0007669"/>
    <property type="project" value="UniProtKB-KW"/>
</dbReference>